<comment type="caution">
    <text evidence="1">The sequence shown here is derived from an EMBL/GenBank/DDBJ whole genome shotgun (WGS) entry which is preliminary data.</text>
</comment>
<reference evidence="1" key="1">
    <citation type="journal article" date="2014" name="Front. Microbiol.">
        <title>High frequency of phylogenetically diverse reductive dehalogenase-homologous genes in deep subseafloor sedimentary metagenomes.</title>
        <authorList>
            <person name="Kawai M."/>
            <person name="Futagami T."/>
            <person name="Toyoda A."/>
            <person name="Takaki Y."/>
            <person name="Nishi S."/>
            <person name="Hori S."/>
            <person name="Arai W."/>
            <person name="Tsubouchi T."/>
            <person name="Morono Y."/>
            <person name="Uchiyama I."/>
            <person name="Ito T."/>
            <person name="Fujiyama A."/>
            <person name="Inagaki F."/>
            <person name="Takami H."/>
        </authorList>
    </citation>
    <scope>NUCLEOTIDE SEQUENCE</scope>
    <source>
        <strain evidence="1">Expedition CK06-06</strain>
    </source>
</reference>
<feature type="non-terminal residue" evidence="1">
    <location>
        <position position="1"/>
    </location>
</feature>
<dbReference type="AlphaFoldDB" id="X1CXJ4"/>
<sequence length="155" mass="17496">VWQNNDLPALFDDHSGNPMTSATWRQLFTVAGHQMIIQGARTGEAIPENFKIAWYGLAFPNKEQHITEIRWQLSNRKYGRINLEEMHLFNKPAVVFEEGLIIDEETSFELYGYVKGPIPTAHDGHVGQYQSIVMLGAAYYDKIDKVLGNCGAAIV</sequence>
<accession>X1CXJ4</accession>
<protein>
    <submittedName>
        <fullName evidence="1">Uncharacterized protein</fullName>
    </submittedName>
</protein>
<dbReference type="EMBL" id="BART01033984">
    <property type="protein sequence ID" value="GAH13221.1"/>
    <property type="molecule type" value="Genomic_DNA"/>
</dbReference>
<name>X1CXJ4_9ZZZZ</name>
<gene>
    <name evidence="1" type="ORF">S01H4_58220</name>
</gene>
<proteinExistence type="predicted"/>
<organism evidence="1">
    <name type="scientific">marine sediment metagenome</name>
    <dbReference type="NCBI Taxonomy" id="412755"/>
    <lineage>
        <taxon>unclassified sequences</taxon>
        <taxon>metagenomes</taxon>
        <taxon>ecological metagenomes</taxon>
    </lineage>
</organism>
<evidence type="ECO:0000313" key="1">
    <source>
        <dbReference type="EMBL" id="GAH13221.1"/>
    </source>
</evidence>